<keyword evidence="4 6" id="KW-0472">Membrane</keyword>
<evidence type="ECO:0000256" key="6">
    <source>
        <dbReference type="SAM" id="Phobius"/>
    </source>
</evidence>
<feature type="region of interest" description="Disordered" evidence="5">
    <location>
        <begin position="1"/>
        <end position="37"/>
    </location>
</feature>
<gene>
    <name evidence="7" type="ORF">SAMN05421848_2674</name>
</gene>
<dbReference type="GO" id="GO:0016020">
    <property type="term" value="C:membrane"/>
    <property type="evidence" value="ECO:0007669"/>
    <property type="project" value="UniProtKB-SubCell"/>
</dbReference>
<reference evidence="8" key="1">
    <citation type="submission" date="2016-10" db="EMBL/GenBank/DDBJ databases">
        <authorList>
            <person name="Varghese N."/>
            <person name="Submissions S."/>
        </authorList>
    </citation>
    <scope>NUCLEOTIDE SEQUENCE [LARGE SCALE GENOMIC DNA]</scope>
    <source>
        <strain evidence="8">DSM 23439</strain>
    </source>
</reference>
<evidence type="ECO:0000313" key="7">
    <source>
        <dbReference type="EMBL" id="SFC75943.1"/>
    </source>
</evidence>
<keyword evidence="8" id="KW-1185">Reference proteome</keyword>
<accession>A0A1I1M042</accession>
<dbReference type="InterPro" id="IPR027359">
    <property type="entry name" value="Volt_channel_dom_sf"/>
</dbReference>
<dbReference type="STRING" id="402385.SAMN05421848_2674"/>
<proteinExistence type="predicted"/>
<evidence type="ECO:0000256" key="2">
    <source>
        <dbReference type="ARBA" id="ARBA00022692"/>
    </source>
</evidence>
<keyword evidence="3 6" id="KW-1133">Transmembrane helix</keyword>
<dbReference type="RefSeq" id="WP_245743042.1">
    <property type="nucleotide sequence ID" value="NZ_FOLY01000005.1"/>
</dbReference>
<feature type="transmembrane region" description="Helical" evidence="6">
    <location>
        <begin position="50"/>
        <end position="71"/>
    </location>
</feature>
<evidence type="ECO:0008006" key="9">
    <source>
        <dbReference type="Google" id="ProtNLM"/>
    </source>
</evidence>
<evidence type="ECO:0000256" key="5">
    <source>
        <dbReference type="SAM" id="MobiDB-lite"/>
    </source>
</evidence>
<evidence type="ECO:0000256" key="1">
    <source>
        <dbReference type="ARBA" id="ARBA00004141"/>
    </source>
</evidence>
<protein>
    <recommendedName>
        <fullName evidence="9">Preprotein translocase subunit SecA</fullName>
    </recommendedName>
</protein>
<keyword evidence="2 6" id="KW-0812">Transmembrane</keyword>
<dbReference type="EMBL" id="FOLY01000005">
    <property type="protein sequence ID" value="SFC75943.1"/>
    <property type="molecule type" value="Genomic_DNA"/>
</dbReference>
<sequence>MHQEDSSTDDRHHSDRYPPANSWADQPRGDAPEEDKHAPRRDIPLWLERFYLAWDLVIMVLVSISLLLILFDTLYLTGPFRAMLGAISPSLEQGGAWLHDNFETIDLWFVAVFVLDVLGGWACAIWDRRYHRWFFYPFVHWYDVLGCIPVGGLRLLRVLRVIGLLMRLQRTRLIDIRTWGIYRFFYKYYEIVLEEISDRVIVRMLTDVQEGFLSKGNISRRVTDEVLLPRKQQLIDDVSHRVQRVLGESYAHHRDDINAWVSGLIHRAVTENPTIRSLQRLPMGAQVVEAMDEAMADVTSRLIREAVIGIRSPDFRSLIEELANRTIDRSVPQSASDYQALEQVLVEVLDVLKSEVKVQRWKERYH</sequence>
<feature type="transmembrane region" description="Helical" evidence="6">
    <location>
        <begin position="107"/>
        <end position="126"/>
    </location>
</feature>
<comment type="subcellular location">
    <subcellularLocation>
        <location evidence="1">Membrane</location>
        <topology evidence="1">Multi-pass membrane protein</topology>
    </subcellularLocation>
</comment>
<dbReference type="Proteomes" id="UP000199046">
    <property type="component" value="Unassembled WGS sequence"/>
</dbReference>
<evidence type="ECO:0000313" key="8">
    <source>
        <dbReference type="Proteomes" id="UP000199046"/>
    </source>
</evidence>
<evidence type="ECO:0000256" key="4">
    <source>
        <dbReference type="ARBA" id="ARBA00023136"/>
    </source>
</evidence>
<dbReference type="SUPFAM" id="SSF81324">
    <property type="entry name" value="Voltage-gated potassium channels"/>
    <property type="match status" value="1"/>
</dbReference>
<organism evidence="7 8">
    <name type="scientific">Kushneria avicenniae</name>
    <dbReference type="NCBI Taxonomy" id="402385"/>
    <lineage>
        <taxon>Bacteria</taxon>
        <taxon>Pseudomonadati</taxon>
        <taxon>Pseudomonadota</taxon>
        <taxon>Gammaproteobacteria</taxon>
        <taxon>Oceanospirillales</taxon>
        <taxon>Halomonadaceae</taxon>
        <taxon>Kushneria</taxon>
    </lineage>
</organism>
<evidence type="ECO:0000256" key="3">
    <source>
        <dbReference type="ARBA" id="ARBA00022989"/>
    </source>
</evidence>
<feature type="compositionally biased region" description="Basic and acidic residues" evidence="5">
    <location>
        <begin position="1"/>
        <end position="16"/>
    </location>
</feature>
<feature type="compositionally biased region" description="Basic and acidic residues" evidence="5">
    <location>
        <begin position="27"/>
        <end position="37"/>
    </location>
</feature>
<dbReference type="AlphaFoldDB" id="A0A1I1M042"/>
<name>A0A1I1M042_9GAMM</name>
<dbReference type="Gene3D" id="1.20.120.350">
    <property type="entry name" value="Voltage-gated potassium channels. Chain C"/>
    <property type="match status" value="1"/>
</dbReference>